<evidence type="ECO:0000256" key="7">
    <source>
        <dbReference type="ARBA" id="ARBA00022989"/>
    </source>
</evidence>
<dbReference type="EMBL" id="GL376636">
    <property type="status" value="NOT_ANNOTATED_CDS"/>
    <property type="molecule type" value="Genomic_DNA"/>
</dbReference>
<dbReference type="OMA" id="KYRNTGT"/>
<comment type="subcellular location">
    <subcellularLocation>
        <location evidence="1">Membrane</location>
        <topology evidence="1">Single-pass type II membrane protein</topology>
    </subcellularLocation>
</comment>
<dbReference type="PANTHER" id="PTHR31392">
    <property type="entry name" value="ALPHA-1,3-MANNOSYLTRANSFERASE MNN1-RELATED"/>
    <property type="match status" value="1"/>
</dbReference>
<reference evidence="12" key="3">
    <citation type="submission" date="2015-02" db="UniProtKB">
        <authorList>
            <consortium name="EnsemblProtists"/>
        </authorList>
    </citation>
    <scope>IDENTIFICATION</scope>
    <source>
        <strain evidence="12">DAOM BR144</strain>
    </source>
</reference>
<dbReference type="InterPro" id="IPR029044">
    <property type="entry name" value="Nucleotide-diphossugar_trans"/>
</dbReference>
<dbReference type="InParanoid" id="K3W5Y0"/>
<keyword evidence="8 11" id="KW-0472">Membrane</keyword>
<dbReference type="GO" id="GO:0005794">
    <property type="term" value="C:Golgi apparatus"/>
    <property type="evidence" value="ECO:0007669"/>
    <property type="project" value="TreeGrafter"/>
</dbReference>
<proteinExistence type="inferred from homology"/>
<comment type="similarity">
    <text evidence="2">Belongs to the MNN1/MNT family.</text>
</comment>
<reference evidence="13" key="2">
    <citation type="submission" date="2010-04" db="EMBL/GenBank/DDBJ databases">
        <authorList>
            <person name="Buell R."/>
            <person name="Hamilton J."/>
            <person name="Hostetler J."/>
        </authorList>
    </citation>
    <scope>NUCLEOTIDE SEQUENCE [LARGE SCALE GENOMIC DNA]</scope>
    <source>
        <strain evidence="13">DAOM:BR144</strain>
    </source>
</reference>
<evidence type="ECO:0008006" key="14">
    <source>
        <dbReference type="Google" id="ProtNLM"/>
    </source>
</evidence>
<dbReference type="SUPFAM" id="SSF53448">
    <property type="entry name" value="Nucleotide-diphospho-sugar transferases"/>
    <property type="match status" value="1"/>
</dbReference>
<reference evidence="13" key="1">
    <citation type="journal article" date="2010" name="Genome Biol.">
        <title>Genome sequence of the necrotrophic plant pathogen Pythium ultimum reveals original pathogenicity mechanisms and effector repertoire.</title>
        <authorList>
            <person name="Levesque C.A."/>
            <person name="Brouwer H."/>
            <person name="Cano L."/>
            <person name="Hamilton J.P."/>
            <person name="Holt C."/>
            <person name="Huitema E."/>
            <person name="Raffaele S."/>
            <person name="Robideau G.P."/>
            <person name="Thines M."/>
            <person name="Win J."/>
            <person name="Zerillo M.M."/>
            <person name="Beakes G.W."/>
            <person name="Boore J.L."/>
            <person name="Busam D."/>
            <person name="Dumas B."/>
            <person name="Ferriera S."/>
            <person name="Fuerstenberg S.I."/>
            <person name="Gachon C.M."/>
            <person name="Gaulin E."/>
            <person name="Govers F."/>
            <person name="Grenville-Briggs L."/>
            <person name="Horner N."/>
            <person name="Hostetler J."/>
            <person name="Jiang R.H."/>
            <person name="Johnson J."/>
            <person name="Krajaejun T."/>
            <person name="Lin H."/>
            <person name="Meijer H.J."/>
            <person name="Moore B."/>
            <person name="Morris P."/>
            <person name="Phuntmart V."/>
            <person name="Puiu D."/>
            <person name="Shetty J."/>
            <person name="Stajich J.E."/>
            <person name="Tripathy S."/>
            <person name="Wawra S."/>
            <person name="van West P."/>
            <person name="Whitty B.R."/>
            <person name="Coutinho P.M."/>
            <person name="Henrissat B."/>
            <person name="Martin F."/>
            <person name="Thomas P.D."/>
            <person name="Tyler B.M."/>
            <person name="De Vries R.P."/>
            <person name="Kamoun S."/>
            <person name="Yandell M."/>
            <person name="Tisserat N."/>
            <person name="Buell C.R."/>
        </authorList>
    </citation>
    <scope>NUCLEOTIDE SEQUENCE</scope>
    <source>
        <strain evidence="13">DAOM:BR144</strain>
    </source>
</reference>
<dbReference type="InterPro" id="IPR022751">
    <property type="entry name" value="Alpha_mannosyltransferase"/>
</dbReference>
<feature type="compositionally biased region" description="Basic and acidic residues" evidence="10">
    <location>
        <begin position="97"/>
        <end position="113"/>
    </location>
</feature>
<keyword evidence="4" id="KW-0808">Transferase</keyword>
<evidence type="ECO:0000256" key="6">
    <source>
        <dbReference type="ARBA" id="ARBA00022968"/>
    </source>
</evidence>
<evidence type="ECO:0000256" key="2">
    <source>
        <dbReference type="ARBA" id="ARBA00009105"/>
    </source>
</evidence>
<dbReference type="VEuPathDB" id="FungiDB:PYU1_G000371"/>
<dbReference type="GO" id="GO:0016020">
    <property type="term" value="C:membrane"/>
    <property type="evidence" value="ECO:0007669"/>
    <property type="project" value="UniProtKB-SubCell"/>
</dbReference>
<dbReference type="HOGENOM" id="CLU_035956_0_0_1"/>
<dbReference type="PANTHER" id="PTHR31392:SF1">
    <property type="entry name" value="ALPHA-1,3-MANNOSYLTRANSFERASE MNN1-RELATED"/>
    <property type="match status" value="1"/>
</dbReference>
<organism evidence="12 13">
    <name type="scientific">Globisporangium ultimum (strain ATCC 200006 / CBS 805.95 / DAOM BR144)</name>
    <name type="common">Pythium ultimum</name>
    <dbReference type="NCBI Taxonomy" id="431595"/>
    <lineage>
        <taxon>Eukaryota</taxon>
        <taxon>Sar</taxon>
        <taxon>Stramenopiles</taxon>
        <taxon>Oomycota</taxon>
        <taxon>Peronosporomycetes</taxon>
        <taxon>Pythiales</taxon>
        <taxon>Pythiaceae</taxon>
        <taxon>Globisporangium</taxon>
    </lineage>
</organism>
<feature type="region of interest" description="Disordered" evidence="10">
    <location>
        <begin position="1"/>
        <end position="33"/>
    </location>
</feature>
<dbReference type="Pfam" id="PF11051">
    <property type="entry name" value="Mannosyl_trans3"/>
    <property type="match status" value="1"/>
</dbReference>
<keyword evidence="7 11" id="KW-1133">Transmembrane helix</keyword>
<keyword evidence="5 11" id="KW-0812">Transmembrane</keyword>
<keyword evidence="3" id="KW-0328">Glycosyltransferase</keyword>
<evidence type="ECO:0000256" key="9">
    <source>
        <dbReference type="ARBA" id="ARBA00023180"/>
    </source>
</evidence>
<evidence type="ECO:0000313" key="12">
    <source>
        <dbReference type="EnsemblProtists" id="PYU1_T000371"/>
    </source>
</evidence>
<keyword evidence="13" id="KW-1185">Reference proteome</keyword>
<keyword evidence="6" id="KW-0735">Signal-anchor</keyword>
<accession>K3W5Y0</accession>
<sequence>MKRPASPEPLVDLEAPSTSHDMDRCNNNNNAERKPRAASLARLASHKLVLVALLAAVFVMSAVVITLSTSELLQLNVFRGVKTSLDMEATQDVSSNDEEKERGKEREKEKEKEKLNYELEKAHRAAQLRIEQFTKQLQKAKMHREIALSLSHYAHRTTAPRGIVLPLFDDIALLGMSIILELRALQVDLPIEIPHCGDLKPEFQHLLQSKDANVRVYNICLQAQAATNVFGSGKKLFCGNMKNCHYRFRGFHIKILATIFSQFEEVMLVDADTIFFQNPMQLWESEKYKTTGTLFFHDRISSSDDFLAERVSNTTEGQKISMLHKYLSTFDVTPFELLVNIPRAEATVKNAMPVQLPFKASDFLLSSHSWNLRAGHEMDSSLVLWNKSKQPRATAILASFISRNGISFPPSYGDKELFFLACELAETEYAFSDFGVGSLGSDLHADGDTPNSVLCGGGLHYLPTATPGMKDVQPLYLNSDDILTLDVVNSALYRTLARPADFYAGSFIEKDLPQECPFGITALQLSADEKQTIARRQALYKETLVWMQERRAPNISI</sequence>
<evidence type="ECO:0000256" key="11">
    <source>
        <dbReference type="SAM" id="Phobius"/>
    </source>
</evidence>
<evidence type="ECO:0000256" key="10">
    <source>
        <dbReference type="SAM" id="MobiDB-lite"/>
    </source>
</evidence>
<dbReference type="eggNOG" id="ENOG502RZ48">
    <property type="taxonomic scope" value="Eukaryota"/>
</dbReference>
<dbReference type="GO" id="GO:0000033">
    <property type="term" value="F:alpha-1,3-mannosyltransferase activity"/>
    <property type="evidence" value="ECO:0007669"/>
    <property type="project" value="TreeGrafter"/>
</dbReference>
<keyword evidence="9" id="KW-0325">Glycoprotein</keyword>
<dbReference type="AlphaFoldDB" id="K3W5Y0"/>
<evidence type="ECO:0000256" key="1">
    <source>
        <dbReference type="ARBA" id="ARBA00004606"/>
    </source>
</evidence>
<evidence type="ECO:0000256" key="5">
    <source>
        <dbReference type="ARBA" id="ARBA00022692"/>
    </source>
</evidence>
<evidence type="ECO:0000256" key="3">
    <source>
        <dbReference type="ARBA" id="ARBA00022676"/>
    </source>
</evidence>
<name>K3W5Y0_GLOUD</name>
<evidence type="ECO:0000256" key="8">
    <source>
        <dbReference type="ARBA" id="ARBA00023136"/>
    </source>
</evidence>
<dbReference type="EnsemblProtists" id="PYU1_T000371">
    <property type="protein sequence ID" value="PYU1_T000371"/>
    <property type="gene ID" value="PYU1_G000371"/>
</dbReference>
<evidence type="ECO:0000256" key="4">
    <source>
        <dbReference type="ARBA" id="ARBA00022679"/>
    </source>
</evidence>
<dbReference type="Proteomes" id="UP000019132">
    <property type="component" value="Unassembled WGS sequence"/>
</dbReference>
<evidence type="ECO:0000313" key="13">
    <source>
        <dbReference type="Proteomes" id="UP000019132"/>
    </source>
</evidence>
<dbReference type="GO" id="GO:0006493">
    <property type="term" value="P:protein O-linked glycosylation"/>
    <property type="evidence" value="ECO:0007669"/>
    <property type="project" value="TreeGrafter"/>
</dbReference>
<feature type="region of interest" description="Disordered" evidence="10">
    <location>
        <begin position="89"/>
        <end position="113"/>
    </location>
</feature>
<feature type="transmembrane region" description="Helical" evidence="11">
    <location>
        <begin position="48"/>
        <end position="67"/>
    </location>
</feature>
<protein>
    <recommendedName>
        <fullName evidence="14">Nucleotide-diphospho-sugar transferase domain-containing protein</fullName>
    </recommendedName>
</protein>